<dbReference type="Gene3D" id="1.10.3210.10">
    <property type="entry name" value="Hypothetical protein af1432"/>
    <property type="match status" value="1"/>
</dbReference>
<dbReference type="AlphaFoldDB" id="A0A5C1DJJ1"/>
<dbReference type="SUPFAM" id="SSF109604">
    <property type="entry name" value="HD-domain/PDEase-like"/>
    <property type="match status" value="1"/>
</dbReference>
<dbReference type="KEGG" id="chrm:FYK34_15720"/>
<organism evidence="2 3">
    <name type="scientific">Chromobacterium paludis</name>
    <dbReference type="NCBI Taxonomy" id="2605945"/>
    <lineage>
        <taxon>Bacteria</taxon>
        <taxon>Pseudomonadati</taxon>
        <taxon>Pseudomonadota</taxon>
        <taxon>Betaproteobacteria</taxon>
        <taxon>Neisseriales</taxon>
        <taxon>Chromobacteriaceae</taxon>
        <taxon>Chromobacterium</taxon>
    </lineage>
</organism>
<dbReference type="InterPro" id="IPR037522">
    <property type="entry name" value="HD_GYP_dom"/>
</dbReference>
<gene>
    <name evidence="2" type="ORF">FYK34_15720</name>
</gene>
<dbReference type="Pfam" id="PF13487">
    <property type="entry name" value="HD_5"/>
    <property type="match status" value="1"/>
</dbReference>
<dbReference type="RefSeq" id="WP_149298017.1">
    <property type="nucleotide sequence ID" value="NZ_CP043473.1"/>
</dbReference>
<proteinExistence type="predicted"/>
<protein>
    <submittedName>
        <fullName evidence="2">HD domain-containing protein</fullName>
    </submittedName>
</protein>
<feature type="domain" description="HD-GYP" evidence="1">
    <location>
        <begin position="109"/>
        <end position="306"/>
    </location>
</feature>
<dbReference type="PANTHER" id="PTHR43155">
    <property type="entry name" value="CYCLIC DI-GMP PHOSPHODIESTERASE PA4108-RELATED"/>
    <property type="match status" value="1"/>
</dbReference>
<dbReference type="EMBL" id="CP043473">
    <property type="protein sequence ID" value="QEL56906.1"/>
    <property type="molecule type" value="Genomic_DNA"/>
</dbReference>
<evidence type="ECO:0000313" key="2">
    <source>
        <dbReference type="EMBL" id="QEL56906.1"/>
    </source>
</evidence>
<reference evidence="2 3" key="1">
    <citation type="submission" date="2019-08" db="EMBL/GenBank/DDBJ databases">
        <title>Chromobacterium paludis, a novel bacterium isolated from a Maryland marsh pond.</title>
        <authorList>
            <person name="Blackburn M.B."/>
            <person name="Gundersen-Rindal D.E."/>
        </authorList>
    </citation>
    <scope>NUCLEOTIDE SEQUENCE [LARGE SCALE GENOMIC DNA]</scope>
    <source>
        <strain evidence="3">IIBBL 257-1</strain>
    </source>
</reference>
<name>A0A5C1DJJ1_9NEIS</name>
<evidence type="ECO:0000313" key="3">
    <source>
        <dbReference type="Proteomes" id="UP000322079"/>
    </source>
</evidence>
<evidence type="ECO:0000259" key="1">
    <source>
        <dbReference type="PROSITE" id="PS51832"/>
    </source>
</evidence>
<dbReference type="SMART" id="SM00471">
    <property type="entry name" value="HDc"/>
    <property type="match status" value="1"/>
</dbReference>
<dbReference type="Proteomes" id="UP000322079">
    <property type="component" value="Chromosome"/>
</dbReference>
<dbReference type="PANTHER" id="PTHR43155:SF2">
    <property type="entry name" value="CYCLIC DI-GMP PHOSPHODIESTERASE PA4108"/>
    <property type="match status" value="1"/>
</dbReference>
<dbReference type="CDD" id="cd00077">
    <property type="entry name" value="HDc"/>
    <property type="match status" value="1"/>
</dbReference>
<dbReference type="GO" id="GO:0008081">
    <property type="term" value="F:phosphoric diester hydrolase activity"/>
    <property type="evidence" value="ECO:0007669"/>
    <property type="project" value="UniProtKB-ARBA"/>
</dbReference>
<dbReference type="InterPro" id="IPR003607">
    <property type="entry name" value="HD/PDEase_dom"/>
</dbReference>
<keyword evidence="3" id="KW-1185">Reference proteome</keyword>
<sequence>MRDHDFSTVNPHWLGRLLQLPADCRPVLTEDVQDRDGKLLLPAGASPGADWLERLAHQRLRRPLEALLQIEGFEPRLQLPQRSRQLLQESRFLQALLGHADECATSIAIIKMLPLKGAIAVWLAAMRQQDELDHALLVCLLSIGLAKHLNRSAQEQQYLALAALLHDIGELYLDPAYLAAQHTLQPDEWRHIVNHPVLGCQLLLALGELPNPRPVATAVLQHHERLDGSGYPLSLRGDKLNLGGQILMLADTLCQLLACEPFFPQRIDIALKILPGEFDYDIVSTLCRVNRLSSKNLPPPAVDVPDLSHQLQTLLQQIGRLTQRFWAMTELDIGLSTPARKLLDGSMQRFNTIQRAISSTGAGELPHDQKDEELKRELWCVIGETRWRLRNLARQLALRLDRLSRHEQVPFMALANALMEV</sequence>
<dbReference type="PROSITE" id="PS51832">
    <property type="entry name" value="HD_GYP"/>
    <property type="match status" value="1"/>
</dbReference>
<accession>A0A5C1DJJ1</accession>